<organism evidence="2 3">
    <name type="scientific">Mycobacterium kyorinense</name>
    <dbReference type="NCBI Taxonomy" id="487514"/>
    <lineage>
        <taxon>Bacteria</taxon>
        <taxon>Bacillati</taxon>
        <taxon>Actinomycetota</taxon>
        <taxon>Actinomycetes</taxon>
        <taxon>Mycobacteriales</taxon>
        <taxon>Mycobacteriaceae</taxon>
        <taxon>Mycobacterium</taxon>
    </lineage>
</organism>
<keyword evidence="2" id="KW-0378">Hydrolase</keyword>
<dbReference type="GO" id="GO:0016787">
    <property type="term" value="F:hydrolase activity"/>
    <property type="evidence" value="ECO:0007669"/>
    <property type="project" value="UniProtKB-KW"/>
</dbReference>
<dbReference type="OrthoDB" id="9770427at2"/>
<comment type="caution">
    <text evidence="2">The sequence shown here is derived from an EMBL/GenBank/DDBJ whole genome shotgun (WGS) entry which is preliminary data.</text>
</comment>
<dbReference type="Gene3D" id="3.40.50.1820">
    <property type="entry name" value="alpha/beta hydrolase"/>
    <property type="match status" value="1"/>
</dbReference>
<protein>
    <submittedName>
        <fullName evidence="2">Alpha/beta hydrolase</fullName>
    </submittedName>
</protein>
<dbReference type="InterPro" id="IPR000073">
    <property type="entry name" value="AB_hydrolase_1"/>
</dbReference>
<evidence type="ECO:0000313" key="2">
    <source>
        <dbReference type="EMBL" id="ORV95930.1"/>
    </source>
</evidence>
<dbReference type="PRINTS" id="PR00412">
    <property type="entry name" value="EPOXHYDRLASE"/>
</dbReference>
<dbReference type="SUPFAM" id="SSF53474">
    <property type="entry name" value="alpha/beta-Hydrolases"/>
    <property type="match status" value="1"/>
</dbReference>
<dbReference type="Pfam" id="PF12697">
    <property type="entry name" value="Abhydrolase_6"/>
    <property type="match status" value="1"/>
</dbReference>
<proteinExistence type="predicted"/>
<dbReference type="AlphaFoldDB" id="A0A1X1XBA2"/>
<dbReference type="RefSeq" id="WP_045383087.1">
    <property type="nucleotide sequence ID" value="NZ_BBKA01000096.1"/>
</dbReference>
<feature type="domain" description="AB hydrolase-1" evidence="1">
    <location>
        <begin position="26"/>
        <end position="266"/>
    </location>
</feature>
<dbReference type="InterPro" id="IPR029058">
    <property type="entry name" value="AB_hydrolase_fold"/>
</dbReference>
<evidence type="ECO:0000259" key="1">
    <source>
        <dbReference type="Pfam" id="PF12697"/>
    </source>
</evidence>
<dbReference type="EMBL" id="LQPE01000178">
    <property type="protein sequence ID" value="ORV95930.1"/>
    <property type="molecule type" value="Genomic_DNA"/>
</dbReference>
<name>A0A1X1XBA2_9MYCO</name>
<sequence length="284" mass="30441">MITETRASYNGVGTRVLSVPGSGTPIVLLHGFADSADTWRPVLTRLAAAGHRGIAVDLPGFGQADARLPGPMVPQFDAFVDALLAETGPVVLAGNSLGAATAVRAAGRNRSVKALLAAADPLNARHWLARRARAREMPEAFWTRVSRFPIPMRTLRWATRHAAPKVLYGPGSKADPDVVAYWTQLVSRPSDVAALGRDAFRYAFESADAHRGVRVSCPTVVVHGARDRIIPVHSSRTLHQQIPGSELVILPRSGHCPQLDNPDEVTRLILELCGRAAKPTESAG</sequence>
<dbReference type="InterPro" id="IPR000639">
    <property type="entry name" value="Epox_hydrolase-like"/>
</dbReference>
<dbReference type="PANTHER" id="PTHR43689">
    <property type="entry name" value="HYDROLASE"/>
    <property type="match status" value="1"/>
</dbReference>
<evidence type="ECO:0000313" key="3">
    <source>
        <dbReference type="Proteomes" id="UP000193487"/>
    </source>
</evidence>
<dbReference type="PANTHER" id="PTHR43689:SF8">
    <property type="entry name" value="ALPHA_BETA-HYDROLASES SUPERFAMILY PROTEIN"/>
    <property type="match status" value="1"/>
</dbReference>
<dbReference type="Proteomes" id="UP000193487">
    <property type="component" value="Unassembled WGS sequence"/>
</dbReference>
<keyword evidence="3" id="KW-1185">Reference proteome</keyword>
<gene>
    <name evidence="2" type="ORF">AWC14_17485</name>
</gene>
<dbReference type="PRINTS" id="PR00111">
    <property type="entry name" value="ABHYDROLASE"/>
</dbReference>
<accession>A0A1X1XBA2</accession>
<reference evidence="2 3" key="1">
    <citation type="submission" date="2016-01" db="EMBL/GenBank/DDBJ databases">
        <title>The new phylogeny of the genus Mycobacterium.</title>
        <authorList>
            <person name="Tarcisio F."/>
            <person name="Conor M."/>
            <person name="Antonella G."/>
            <person name="Elisabetta G."/>
            <person name="Giulia F.S."/>
            <person name="Sara T."/>
            <person name="Anna F."/>
            <person name="Clotilde B."/>
            <person name="Roberto B."/>
            <person name="Veronica D.S."/>
            <person name="Fabio R."/>
            <person name="Monica P."/>
            <person name="Olivier J."/>
            <person name="Enrico T."/>
            <person name="Nicola S."/>
        </authorList>
    </citation>
    <scope>NUCLEOTIDE SEQUENCE [LARGE SCALE GENOMIC DNA]</scope>
    <source>
        <strain evidence="2 3">DSM 45166</strain>
    </source>
</reference>